<organism evidence="1 2">
    <name type="scientific">Schaedlerella arabinosiphila</name>
    <dbReference type="NCBI Taxonomy" id="2044587"/>
    <lineage>
        <taxon>Bacteria</taxon>
        <taxon>Bacillati</taxon>
        <taxon>Bacillota</taxon>
        <taxon>Clostridia</taxon>
        <taxon>Lachnospirales</taxon>
        <taxon>Lachnospiraceae</taxon>
        <taxon>Schaedlerella</taxon>
    </lineage>
</organism>
<reference evidence="1" key="1">
    <citation type="submission" date="2018-10" db="EMBL/GenBank/DDBJ databases">
        <title>Schaedlerella arabinophila gen. nov. sp. nov., isolated from the mouse intestinal tract and comparative analysis with the genome of the closely related altered Schaedler flora strain ASF502.</title>
        <authorList>
            <person name="Miyake S."/>
            <person name="Soh M."/>
            <person name="Seedorf H."/>
        </authorList>
    </citation>
    <scope>NUCLEOTIDE SEQUENCE [LARGE SCALE GENOMIC DNA]</scope>
    <source>
        <strain evidence="1">DSM 106076</strain>
    </source>
</reference>
<gene>
    <name evidence="1" type="ORF">EBB54_22310</name>
</gene>
<evidence type="ECO:0000313" key="2">
    <source>
        <dbReference type="Proteomes" id="UP000274920"/>
    </source>
</evidence>
<dbReference type="AlphaFoldDB" id="A0A3R8JRZ5"/>
<protein>
    <recommendedName>
        <fullName evidence="3">PqqD family protein</fullName>
    </recommendedName>
</protein>
<comment type="caution">
    <text evidence="1">The sequence shown here is derived from an EMBL/GenBank/DDBJ whole genome shotgun (WGS) entry which is preliminary data.</text>
</comment>
<accession>A0A3R8JRZ5</accession>
<evidence type="ECO:0000313" key="1">
    <source>
        <dbReference type="EMBL" id="RRK33789.1"/>
    </source>
</evidence>
<proteinExistence type="predicted"/>
<dbReference type="RefSeq" id="WP_125128998.1">
    <property type="nucleotide sequence ID" value="NZ_RHJS01000002.1"/>
</dbReference>
<dbReference type="EMBL" id="RHJS01000002">
    <property type="protein sequence ID" value="RRK33789.1"/>
    <property type="molecule type" value="Genomic_DNA"/>
</dbReference>
<sequence length="91" mass="10811">MKCRKMQWKPHNEINKVGDTLYLIKKNCDEVYTFTDSAIEIIETLSALKQCTIEELIIELVKLYELKEEEKGEIISFLKELEKENIIEIFQ</sequence>
<name>A0A3R8JRZ5_9FIRM</name>
<keyword evidence="2" id="KW-1185">Reference proteome</keyword>
<dbReference type="Proteomes" id="UP000274920">
    <property type="component" value="Unassembled WGS sequence"/>
</dbReference>
<evidence type="ECO:0008006" key="3">
    <source>
        <dbReference type="Google" id="ProtNLM"/>
    </source>
</evidence>